<gene>
    <name evidence="1" type="ORF">BBEV_0544</name>
</gene>
<organism evidence="1 2">
    <name type="scientific">Salisediminibacterium beveridgei</name>
    <dbReference type="NCBI Taxonomy" id="632773"/>
    <lineage>
        <taxon>Bacteria</taxon>
        <taxon>Bacillati</taxon>
        <taxon>Bacillota</taxon>
        <taxon>Bacilli</taxon>
        <taxon>Bacillales</taxon>
        <taxon>Bacillaceae</taxon>
        <taxon>Salisediminibacterium</taxon>
    </lineage>
</organism>
<protein>
    <submittedName>
        <fullName evidence="1">Uncharacterized protein</fullName>
    </submittedName>
</protein>
<reference evidence="1 2" key="1">
    <citation type="submission" date="2015-08" db="EMBL/GenBank/DDBJ databases">
        <title>The complete genome sequence of Bacillus beveridgei MLTeJB.</title>
        <authorList>
            <person name="Hanson T.E."/>
            <person name="Mesa C."/>
            <person name="Basesman S.M."/>
            <person name="Oremland R.S."/>
        </authorList>
    </citation>
    <scope>NUCLEOTIDE SEQUENCE [LARGE SCALE GENOMIC DNA]</scope>
    <source>
        <strain evidence="1 2">MLTeJB</strain>
    </source>
</reference>
<dbReference type="STRING" id="632773.BBEV_0544"/>
<evidence type="ECO:0000313" key="1">
    <source>
        <dbReference type="EMBL" id="AOM81937.1"/>
    </source>
</evidence>
<keyword evidence="2" id="KW-1185">Reference proteome</keyword>
<proteinExistence type="predicted"/>
<dbReference type="RefSeq" id="WP_069364064.1">
    <property type="nucleotide sequence ID" value="NZ_CP012502.1"/>
</dbReference>
<dbReference type="AlphaFoldDB" id="A0A1D7QSG2"/>
<evidence type="ECO:0000313" key="2">
    <source>
        <dbReference type="Proteomes" id="UP000094463"/>
    </source>
</evidence>
<name>A0A1D7QSG2_9BACI</name>
<dbReference type="EMBL" id="CP012502">
    <property type="protein sequence ID" value="AOM81937.1"/>
    <property type="molecule type" value="Genomic_DNA"/>
</dbReference>
<dbReference type="KEGG" id="bbev:BBEV_0544"/>
<sequence length="97" mass="11104">MMDQLQIIQSVSKSQQEQILLTKALIHRVNSLNNSDDTVADMAFIHKRLSKCESHLSEMNYMMHHLISCIECQGSKRTLEDVKNDPMSALLLNPHPE</sequence>
<dbReference type="Proteomes" id="UP000094463">
    <property type="component" value="Chromosome"/>
</dbReference>
<accession>A0A1D7QSG2</accession>